<evidence type="ECO:0000313" key="5">
    <source>
        <dbReference type="EMBL" id="ODV95681.1"/>
    </source>
</evidence>
<reference evidence="6" key="1">
    <citation type="submission" date="2016-05" db="EMBL/GenBank/DDBJ databases">
        <title>Comparative genomics of biotechnologically important yeasts.</title>
        <authorList>
            <consortium name="DOE Joint Genome Institute"/>
            <person name="Riley R."/>
            <person name="Haridas S."/>
            <person name="Wolfe K.H."/>
            <person name="Lopes M.R."/>
            <person name="Hittinger C.T."/>
            <person name="Goker M."/>
            <person name="Salamov A."/>
            <person name="Wisecaver J."/>
            <person name="Long T.M."/>
            <person name="Aerts A.L."/>
            <person name="Barry K."/>
            <person name="Choi C."/>
            <person name="Clum A."/>
            <person name="Coughlan A.Y."/>
            <person name="Deshpande S."/>
            <person name="Douglass A.P."/>
            <person name="Hanson S.J."/>
            <person name="Klenk H.-P."/>
            <person name="Labutti K."/>
            <person name="Lapidus A."/>
            <person name="Lindquist E."/>
            <person name="Lipzen A."/>
            <person name="Meier-Kolthoff J.P."/>
            <person name="Ohm R.A."/>
            <person name="Otillar R.P."/>
            <person name="Pangilinan J."/>
            <person name="Peng Y."/>
            <person name="Rokas A."/>
            <person name="Rosa C.A."/>
            <person name="Scheuner C."/>
            <person name="Sibirny A.A."/>
            <person name="Slot J.C."/>
            <person name="Stielow J.B."/>
            <person name="Sun H."/>
            <person name="Kurtzman C.P."/>
            <person name="Blackwell M."/>
            <person name="Grigoriev I.V."/>
            <person name="Jeffries T.W."/>
        </authorList>
    </citation>
    <scope>NUCLEOTIDE SEQUENCE [LARGE SCALE GENOMIC DNA]</scope>
    <source>
        <strain evidence="6">NRRL Y-2460</strain>
    </source>
</reference>
<comment type="subcellular location">
    <subcellularLocation>
        <location evidence="1">Endoplasmic reticulum membrane</location>
        <topology evidence="1">Multi-pass membrane protein</topology>
    </subcellularLocation>
</comment>
<dbReference type="InterPro" id="IPR019273">
    <property type="entry name" value="Lunapark_Znf"/>
</dbReference>
<feature type="region of interest" description="Disordered" evidence="3">
    <location>
        <begin position="267"/>
        <end position="310"/>
    </location>
</feature>
<dbReference type="GO" id="GO:0098826">
    <property type="term" value="C:endoplasmic reticulum tubular network membrane"/>
    <property type="evidence" value="ECO:0007669"/>
    <property type="project" value="UniProtKB-UniRule"/>
</dbReference>
<evidence type="ECO:0000256" key="2">
    <source>
        <dbReference type="SAM" id="Coils"/>
    </source>
</evidence>
<dbReference type="GO" id="GO:0008270">
    <property type="term" value="F:zinc ion binding"/>
    <property type="evidence" value="ECO:0007669"/>
    <property type="project" value="UniProtKB-KW"/>
</dbReference>
<dbReference type="Proteomes" id="UP000094236">
    <property type="component" value="Unassembled WGS sequence"/>
</dbReference>
<feature type="transmembrane region" description="Helical" evidence="1">
    <location>
        <begin position="84"/>
        <end position="104"/>
    </location>
</feature>
<comment type="similarity">
    <text evidence="1">Belongs to the lunapark family.</text>
</comment>
<keyword evidence="1" id="KW-0479">Metal-binding</keyword>
<feature type="compositionally biased region" description="Polar residues" evidence="3">
    <location>
        <begin position="289"/>
        <end position="310"/>
    </location>
</feature>
<dbReference type="PANTHER" id="PTHR22166">
    <property type="entry name" value="ENDOPLASMIC RETICULUM JUNCTION FORMATION PROTEIN LUNAPARK"/>
    <property type="match status" value="1"/>
</dbReference>
<comment type="domain">
    <text evidence="1">The C4-type zinc finger motif is necessary both for its ER three-way tubular junction localization and formation.</text>
</comment>
<keyword evidence="2" id="KW-0175">Coiled coil</keyword>
<evidence type="ECO:0000256" key="1">
    <source>
        <dbReference type="RuleBase" id="RU367073"/>
    </source>
</evidence>
<dbReference type="InterPro" id="IPR040115">
    <property type="entry name" value="Lnp"/>
</dbReference>
<dbReference type="OrthoDB" id="1725934at2759"/>
<proteinExistence type="inferred from homology"/>
<protein>
    <recommendedName>
        <fullName evidence="1">Endoplasmic reticulum junction formation protein lunapark</fullName>
    </recommendedName>
</protein>
<feature type="compositionally biased region" description="Basic and acidic residues" evidence="3">
    <location>
        <begin position="267"/>
        <end position="278"/>
    </location>
</feature>
<keyword evidence="6" id="KW-1185">Reference proteome</keyword>
<gene>
    <name evidence="5" type="ORF">PACTADRAFT_50369</name>
</gene>
<keyword evidence="1" id="KW-1133">Transmembrane helix</keyword>
<dbReference type="EMBL" id="KV454014">
    <property type="protein sequence ID" value="ODV95681.1"/>
    <property type="molecule type" value="Genomic_DNA"/>
</dbReference>
<name>A0A1E4TVB2_PACTA</name>
<evidence type="ECO:0000256" key="3">
    <source>
        <dbReference type="SAM" id="MobiDB-lite"/>
    </source>
</evidence>
<dbReference type="AlphaFoldDB" id="A0A1E4TVB2"/>
<sequence length="310" mass="35516">MTSWIPFLYKSSNKNKGNAIEVFEKELKLISLNISKLTEKSNQIIKSQKTVKFHSIIYFIACYLVYLFYLFVLCSGKLEPHDSLGLVISPILFRLYLFALKSIYNRRINSLSIKIENLKQDHADKIDELKELTNFAKTKDILRKFNEEGEDLEELAKKNQQEYFENLQLNNVIPNQAQLPQRGQNNFSLMDKLMQFIIGEDELSPNQRYALICSKCFQHNGLAPPSRIPKYVKYRCPNCGELNGEDDPILVNEGGKEETEIDVAEQELKETKDNENEKVPVNIVDNEGDSSSGSGANKYNENSAASITKR</sequence>
<evidence type="ECO:0000313" key="6">
    <source>
        <dbReference type="Proteomes" id="UP000094236"/>
    </source>
</evidence>
<keyword evidence="1" id="KW-0256">Endoplasmic reticulum</keyword>
<keyword evidence="1" id="KW-0863">Zinc-finger</keyword>
<feature type="coiled-coil region" evidence="2">
    <location>
        <begin position="101"/>
        <end position="162"/>
    </location>
</feature>
<dbReference type="GO" id="GO:0071788">
    <property type="term" value="P:endoplasmic reticulum tubular network maintenance"/>
    <property type="evidence" value="ECO:0007669"/>
    <property type="project" value="UniProtKB-UniRule"/>
</dbReference>
<comment type="function">
    <text evidence="1">Plays a role in determining ER morphology.</text>
</comment>
<keyword evidence="1" id="KW-0862">Zinc</keyword>
<feature type="domain" description="Lunapark zinc ribbon" evidence="4">
    <location>
        <begin position="190"/>
        <end position="243"/>
    </location>
</feature>
<feature type="transmembrane region" description="Helical" evidence="1">
    <location>
        <begin position="56"/>
        <end position="78"/>
    </location>
</feature>
<dbReference type="PANTHER" id="PTHR22166:SF12">
    <property type="entry name" value="ENDOPLASMIC RETICULUM JUNCTION FORMATION PROTEIN LUNAPARK"/>
    <property type="match status" value="1"/>
</dbReference>
<accession>A0A1E4TVB2</accession>
<organism evidence="5 6">
    <name type="scientific">Pachysolen tannophilus NRRL Y-2460</name>
    <dbReference type="NCBI Taxonomy" id="669874"/>
    <lineage>
        <taxon>Eukaryota</taxon>
        <taxon>Fungi</taxon>
        <taxon>Dikarya</taxon>
        <taxon>Ascomycota</taxon>
        <taxon>Saccharomycotina</taxon>
        <taxon>Pichiomycetes</taxon>
        <taxon>Pachysolenaceae</taxon>
        <taxon>Pachysolen</taxon>
    </lineage>
</organism>
<dbReference type="STRING" id="669874.A0A1E4TVB2"/>
<keyword evidence="1" id="KW-0812">Transmembrane</keyword>
<dbReference type="Pfam" id="PF10058">
    <property type="entry name" value="Zn_ribbon_10"/>
    <property type="match status" value="1"/>
</dbReference>
<keyword evidence="1" id="KW-0472">Membrane</keyword>
<evidence type="ECO:0000259" key="4">
    <source>
        <dbReference type="Pfam" id="PF10058"/>
    </source>
</evidence>
<dbReference type="GO" id="GO:1903373">
    <property type="term" value="P:positive regulation of endoplasmic reticulum tubular network organization"/>
    <property type="evidence" value="ECO:0007669"/>
    <property type="project" value="UniProtKB-UniRule"/>
</dbReference>